<protein>
    <submittedName>
        <fullName evidence="1">Uncharacterized protein</fullName>
    </submittedName>
</protein>
<gene>
    <name evidence="1" type="ORF">FA95DRAFT_1518915</name>
</gene>
<accession>A0ACB8RV86</accession>
<reference evidence="1" key="2">
    <citation type="journal article" date="2022" name="New Phytol.">
        <title>Evolutionary transition to the ectomycorrhizal habit in the genomes of a hyperdiverse lineage of mushroom-forming fungi.</title>
        <authorList>
            <person name="Looney B."/>
            <person name="Miyauchi S."/>
            <person name="Morin E."/>
            <person name="Drula E."/>
            <person name="Courty P.E."/>
            <person name="Kohler A."/>
            <person name="Kuo A."/>
            <person name="LaButti K."/>
            <person name="Pangilinan J."/>
            <person name="Lipzen A."/>
            <person name="Riley R."/>
            <person name="Andreopoulos W."/>
            <person name="He G."/>
            <person name="Johnson J."/>
            <person name="Nolan M."/>
            <person name="Tritt A."/>
            <person name="Barry K.W."/>
            <person name="Grigoriev I.V."/>
            <person name="Nagy L.G."/>
            <person name="Hibbett D."/>
            <person name="Henrissat B."/>
            <person name="Matheny P.B."/>
            <person name="Labbe J."/>
            <person name="Martin F.M."/>
        </authorList>
    </citation>
    <scope>NUCLEOTIDE SEQUENCE</scope>
    <source>
        <strain evidence="1">FP105234-sp</strain>
    </source>
</reference>
<name>A0ACB8RV86_9AGAM</name>
<dbReference type="EMBL" id="MU275903">
    <property type="protein sequence ID" value="KAI0047521.1"/>
    <property type="molecule type" value="Genomic_DNA"/>
</dbReference>
<evidence type="ECO:0000313" key="2">
    <source>
        <dbReference type="Proteomes" id="UP000814033"/>
    </source>
</evidence>
<organism evidence="1 2">
    <name type="scientific">Auriscalpium vulgare</name>
    <dbReference type="NCBI Taxonomy" id="40419"/>
    <lineage>
        <taxon>Eukaryota</taxon>
        <taxon>Fungi</taxon>
        <taxon>Dikarya</taxon>
        <taxon>Basidiomycota</taxon>
        <taxon>Agaricomycotina</taxon>
        <taxon>Agaricomycetes</taxon>
        <taxon>Russulales</taxon>
        <taxon>Auriscalpiaceae</taxon>
        <taxon>Auriscalpium</taxon>
    </lineage>
</organism>
<proteinExistence type="predicted"/>
<reference evidence="1" key="1">
    <citation type="submission" date="2021-02" db="EMBL/GenBank/DDBJ databases">
        <authorList>
            <consortium name="DOE Joint Genome Institute"/>
            <person name="Ahrendt S."/>
            <person name="Looney B.P."/>
            <person name="Miyauchi S."/>
            <person name="Morin E."/>
            <person name="Drula E."/>
            <person name="Courty P.E."/>
            <person name="Chicoki N."/>
            <person name="Fauchery L."/>
            <person name="Kohler A."/>
            <person name="Kuo A."/>
            <person name="Labutti K."/>
            <person name="Pangilinan J."/>
            <person name="Lipzen A."/>
            <person name="Riley R."/>
            <person name="Andreopoulos W."/>
            <person name="He G."/>
            <person name="Johnson J."/>
            <person name="Barry K.W."/>
            <person name="Grigoriev I.V."/>
            <person name="Nagy L."/>
            <person name="Hibbett D."/>
            <person name="Henrissat B."/>
            <person name="Matheny P.B."/>
            <person name="Labbe J."/>
            <person name="Martin F."/>
        </authorList>
    </citation>
    <scope>NUCLEOTIDE SEQUENCE</scope>
    <source>
        <strain evidence="1">FP105234-sp</strain>
    </source>
</reference>
<evidence type="ECO:0000313" key="1">
    <source>
        <dbReference type="EMBL" id="KAI0047521.1"/>
    </source>
</evidence>
<dbReference type="Proteomes" id="UP000814033">
    <property type="component" value="Unassembled WGS sequence"/>
</dbReference>
<comment type="caution">
    <text evidence="1">The sequence shown here is derived from an EMBL/GenBank/DDBJ whole genome shotgun (WGS) entry which is preliminary data.</text>
</comment>
<sequence length="414" mass="45750">MNASTSTPSLSSKKPPSETLAGSGSFESHLSVLHTQQRVRPAPQHSSDSDPKYAYTALDPTPPRAYLRLLRGVFSEAPNLSLPPFAPDAHTRSCRSAARWMLYVYYFVSSVFLSASLYRVFFVPSTTGRTAADIKPSYLDALPMSLRLSRVSGIYPLPRTFQPYVYRPTVDPHAVTACLWASDTDIDWIAHWLTHWKGPISLLVTTHRPKGPARAPLPRKLSAFLRAPAFNTSLLALHVLHLDPATKSDTPNAFLNLARLFAPTANVLLVPGRTPPPAAASAPAAASWPALSSVLLPRDAPVWCTERFFTAAPGQARSADWEECLWQLYLDSFGRMPALREPRWPSPPTDSNAVGIPVEAAIRRRLSARYKSETCVLAQRKLEALAVEEKGRIRGADADNMRWLKTVCKEWTSD</sequence>
<keyword evidence="2" id="KW-1185">Reference proteome</keyword>